<evidence type="ECO:0000313" key="2">
    <source>
        <dbReference type="EMBL" id="MCK0531441.1"/>
    </source>
</evidence>
<name>A0ABT0DWF3_9SPHN</name>
<proteinExistence type="predicted"/>
<keyword evidence="3" id="KW-1185">Reference proteome</keyword>
<reference evidence="2 3" key="1">
    <citation type="submission" date="2022-04" db="EMBL/GenBank/DDBJ databases">
        <authorList>
            <person name="Huq M.A."/>
        </authorList>
    </citation>
    <scope>NUCLEOTIDE SEQUENCE [LARGE SCALE GENOMIC DNA]</scope>
    <source>
        <strain evidence="2 3">MAH-33</strain>
    </source>
</reference>
<comment type="caution">
    <text evidence="2">The sequence shown here is derived from an EMBL/GenBank/DDBJ whole genome shotgun (WGS) entry which is preliminary data.</text>
</comment>
<protein>
    <recommendedName>
        <fullName evidence="4">Holin</fullName>
    </recommendedName>
</protein>
<keyword evidence="1" id="KW-0472">Membrane</keyword>
<dbReference type="EMBL" id="JALKHS010000006">
    <property type="protein sequence ID" value="MCK0531441.1"/>
    <property type="molecule type" value="Genomic_DNA"/>
</dbReference>
<evidence type="ECO:0008006" key="4">
    <source>
        <dbReference type="Google" id="ProtNLM"/>
    </source>
</evidence>
<keyword evidence="1" id="KW-0812">Transmembrane</keyword>
<feature type="transmembrane region" description="Helical" evidence="1">
    <location>
        <begin position="49"/>
        <end position="69"/>
    </location>
</feature>
<dbReference type="RefSeq" id="WP_247231058.1">
    <property type="nucleotide sequence ID" value="NZ_JALKHS010000006.1"/>
</dbReference>
<feature type="transmembrane region" description="Helical" evidence="1">
    <location>
        <begin position="12"/>
        <end position="37"/>
    </location>
</feature>
<evidence type="ECO:0000313" key="3">
    <source>
        <dbReference type="Proteomes" id="UP001203512"/>
    </source>
</evidence>
<evidence type="ECO:0000256" key="1">
    <source>
        <dbReference type="SAM" id="Phobius"/>
    </source>
</evidence>
<sequence>MTGTLFSQQPVVWWIAGYPFPAGPMVVCICAVIITRVVIGLQSKGKAQLALDLSIMALCVLISVLWVQAHQLDMLAAGITGMGIAAIGTGIIGMAKGFVAARIKAAMQAFGETLIGGGDKGPPAQR</sequence>
<accession>A0ABT0DWF3</accession>
<keyword evidence="1" id="KW-1133">Transmembrane helix</keyword>
<gene>
    <name evidence="2" type="ORF">MU848_07575</name>
</gene>
<feature type="transmembrane region" description="Helical" evidence="1">
    <location>
        <begin position="75"/>
        <end position="95"/>
    </location>
</feature>
<organism evidence="2 3">
    <name type="scientific">Sphingobium agri</name>
    <dbReference type="NCBI Taxonomy" id="2933566"/>
    <lineage>
        <taxon>Bacteria</taxon>
        <taxon>Pseudomonadati</taxon>
        <taxon>Pseudomonadota</taxon>
        <taxon>Alphaproteobacteria</taxon>
        <taxon>Sphingomonadales</taxon>
        <taxon>Sphingomonadaceae</taxon>
        <taxon>Sphingobium</taxon>
    </lineage>
</organism>
<dbReference type="Proteomes" id="UP001203512">
    <property type="component" value="Unassembled WGS sequence"/>
</dbReference>